<dbReference type="Pfam" id="PF14587">
    <property type="entry name" value="Glyco_hydr_30_2"/>
    <property type="match status" value="1"/>
</dbReference>
<dbReference type="PANTHER" id="PTHR42767">
    <property type="entry name" value="ENDO-BETA-1,6-GALACTANASE"/>
    <property type="match status" value="1"/>
</dbReference>
<evidence type="ECO:0000313" key="2">
    <source>
        <dbReference type="EMBL" id="MBB6734204.1"/>
    </source>
</evidence>
<dbReference type="Gene3D" id="2.60.40.1180">
    <property type="entry name" value="Golgi alpha-mannosidase II"/>
    <property type="match status" value="1"/>
</dbReference>
<dbReference type="SUPFAM" id="SSF51445">
    <property type="entry name" value="(Trans)glycosidases"/>
    <property type="match status" value="1"/>
</dbReference>
<dbReference type="InterPro" id="IPR039743">
    <property type="entry name" value="6GAL/EXGAL"/>
</dbReference>
<comment type="caution">
    <text evidence="2">The sequence shown here is derived from an EMBL/GenBank/DDBJ whole genome shotgun (WGS) entry which is preliminary data.</text>
</comment>
<dbReference type="RefSeq" id="WP_185131848.1">
    <property type="nucleotide sequence ID" value="NZ_JACJVO010000032.1"/>
</dbReference>
<protein>
    <recommendedName>
        <fullName evidence="1">Endo-beta-1,6-galactanase-like domain-containing protein</fullName>
    </recommendedName>
</protein>
<dbReference type="InterPro" id="IPR039514">
    <property type="entry name" value="6GAL-like"/>
</dbReference>
<name>A0A7X0SSB7_9BACL</name>
<dbReference type="Gene3D" id="3.20.20.80">
    <property type="entry name" value="Glycosidases"/>
    <property type="match status" value="1"/>
</dbReference>
<sequence>MTEKTTNRYSLDLGRTYQTIDHFGASGAWSMDPIGKMWSEESKTRVADLLFSQEKGIGLSGWRFAIGSGGGEGNPDYPEPLLWRGHSDTFKPTSHLPYDWSTHEGQRWFLKAAKLRGVDRIVAMAYSPPRWLAKNGRIAPDESVGQSNLADDRIGEFACYLADIVRHFAEEEIPFDVISPVNEPSWCWDDSRQEGNRYTNEQIKLLVRALHGELRRRNLPTEIDIAETAEIAALLDDEDVQAFDPRLSFYKGHGNEAKHGGKYREYIKDFLGDSDFALMIGNKLSYHSYWADHANDGDRLLAYRERLRQALDRHAPAAKLWETEYCNLNADGAVRDLGMGLALFTARVIHHDLTVARASAWSWWLALSPHDFKDGLIYTDFARRGDPETVLPSKTLWALGHYSRFVRPGAARVELAGPSDKDGLMASAYAHPANRTLTVVLLNYAEQAADVDLAGEPGWPDEMTGYLTSDREGDDLRSFGAVRPSEPLAVPGRSIVTLHGSLPEGAGFSL</sequence>
<dbReference type="AlphaFoldDB" id="A0A7X0SSB7"/>
<feature type="domain" description="Endo-beta-1,6-galactanase-like" evidence="1">
    <location>
        <begin position="10"/>
        <end position="378"/>
    </location>
</feature>
<organism evidence="2 3">
    <name type="scientific">Cohnella zeiphila</name>
    <dbReference type="NCBI Taxonomy" id="2761120"/>
    <lineage>
        <taxon>Bacteria</taxon>
        <taxon>Bacillati</taxon>
        <taxon>Bacillota</taxon>
        <taxon>Bacilli</taxon>
        <taxon>Bacillales</taxon>
        <taxon>Paenibacillaceae</taxon>
        <taxon>Cohnella</taxon>
    </lineage>
</organism>
<keyword evidence="3" id="KW-1185">Reference proteome</keyword>
<evidence type="ECO:0000259" key="1">
    <source>
        <dbReference type="Pfam" id="PF14587"/>
    </source>
</evidence>
<dbReference type="InterPro" id="IPR013780">
    <property type="entry name" value="Glyco_hydro_b"/>
</dbReference>
<dbReference type="GO" id="GO:0004553">
    <property type="term" value="F:hydrolase activity, hydrolyzing O-glycosyl compounds"/>
    <property type="evidence" value="ECO:0007669"/>
    <property type="project" value="InterPro"/>
</dbReference>
<evidence type="ECO:0000313" key="3">
    <source>
        <dbReference type="Proteomes" id="UP000564644"/>
    </source>
</evidence>
<gene>
    <name evidence="2" type="ORF">H7C18_25105</name>
</gene>
<dbReference type="InterPro" id="IPR017853">
    <property type="entry name" value="GH"/>
</dbReference>
<dbReference type="EMBL" id="JACJVO010000032">
    <property type="protein sequence ID" value="MBB6734204.1"/>
    <property type="molecule type" value="Genomic_DNA"/>
</dbReference>
<proteinExistence type="predicted"/>
<accession>A0A7X0SSB7</accession>
<reference evidence="2 3" key="1">
    <citation type="submission" date="2020-08" db="EMBL/GenBank/DDBJ databases">
        <title>Cohnella phylogeny.</title>
        <authorList>
            <person name="Dunlap C."/>
        </authorList>
    </citation>
    <scope>NUCLEOTIDE SEQUENCE [LARGE SCALE GENOMIC DNA]</scope>
    <source>
        <strain evidence="2 3">CBP 2801</strain>
    </source>
</reference>
<dbReference type="Proteomes" id="UP000564644">
    <property type="component" value="Unassembled WGS sequence"/>
</dbReference>
<dbReference type="PANTHER" id="PTHR42767:SF1">
    <property type="entry name" value="ENDO-BETA-1,6-GALACTANASE-LIKE DOMAIN-CONTAINING PROTEIN"/>
    <property type="match status" value="1"/>
</dbReference>